<dbReference type="PANTHER" id="PTHR45710:SF26">
    <property type="entry name" value="RH26557P"/>
    <property type="match status" value="1"/>
</dbReference>
<feature type="non-terminal residue" evidence="3">
    <location>
        <position position="62"/>
    </location>
</feature>
<comment type="subcellular location">
    <subcellularLocation>
        <location evidence="1">Cell membrane</location>
        <topology evidence="1">Single-pass type II membrane protein</topology>
    </subcellularLocation>
</comment>
<reference evidence="3 4" key="1">
    <citation type="submission" date="2019-09" db="EMBL/GenBank/DDBJ databases">
        <title>Bird 10,000 Genomes (B10K) Project - Family phase.</title>
        <authorList>
            <person name="Zhang G."/>
        </authorList>
    </citation>
    <scope>NUCLEOTIDE SEQUENCE [LARGE SCALE GENOMIC DNA]</scope>
    <source>
        <strain evidence="3">B10K-DU-002-58</strain>
        <tissue evidence="3">Muscle</tissue>
    </source>
</reference>
<dbReference type="PROSITE" id="PS50041">
    <property type="entry name" value="C_TYPE_LECTIN_2"/>
    <property type="match status" value="1"/>
</dbReference>
<dbReference type="InterPro" id="IPR001304">
    <property type="entry name" value="C-type_lectin-like"/>
</dbReference>
<name>A0A7L2XFV5_9PASS</name>
<sequence length="62" mass="7294">CPRGWVGYRGICYFLSRDRRTWDQGQARCSALGASLAVLKDWEMEFLSTFSRKVNHWVGLRR</sequence>
<dbReference type="AlphaFoldDB" id="A0A7L2XFV5"/>
<accession>A0A7L2XFV5</accession>
<evidence type="ECO:0000313" key="3">
    <source>
        <dbReference type="EMBL" id="NXS80519.1"/>
    </source>
</evidence>
<organism evidence="3 4">
    <name type="scientific">Erpornis zantholeuca</name>
    <dbReference type="NCBI Taxonomy" id="1112836"/>
    <lineage>
        <taxon>Eukaryota</taxon>
        <taxon>Metazoa</taxon>
        <taxon>Chordata</taxon>
        <taxon>Craniata</taxon>
        <taxon>Vertebrata</taxon>
        <taxon>Euteleostomi</taxon>
        <taxon>Archelosauria</taxon>
        <taxon>Archosauria</taxon>
        <taxon>Dinosauria</taxon>
        <taxon>Saurischia</taxon>
        <taxon>Theropoda</taxon>
        <taxon>Coelurosauria</taxon>
        <taxon>Aves</taxon>
        <taxon>Neognathae</taxon>
        <taxon>Neoaves</taxon>
        <taxon>Telluraves</taxon>
        <taxon>Australaves</taxon>
        <taxon>Passeriformes</taxon>
        <taxon>Sylvioidea</taxon>
        <taxon>Timaliidae</taxon>
        <taxon>Erpornis</taxon>
    </lineage>
</organism>
<proteinExistence type="predicted"/>
<feature type="non-terminal residue" evidence="3">
    <location>
        <position position="1"/>
    </location>
</feature>
<dbReference type="Proteomes" id="UP000545329">
    <property type="component" value="Unassembled WGS sequence"/>
</dbReference>
<gene>
    <name evidence="3" type="primary">Cd69_0</name>
    <name evidence="3" type="ORF">ERPZAN_R11038</name>
</gene>
<comment type="caution">
    <text evidence="3">The sequence shown here is derived from an EMBL/GenBank/DDBJ whole genome shotgun (WGS) entry which is preliminary data.</text>
</comment>
<evidence type="ECO:0000256" key="1">
    <source>
        <dbReference type="ARBA" id="ARBA00004401"/>
    </source>
</evidence>
<keyword evidence="4" id="KW-1185">Reference proteome</keyword>
<feature type="domain" description="C-type lectin" evidence="2">
    <location>
        <begin position="8"/>
        <end position="62"/>
    </location>
</feature>
<dbReference type="Gene3D" id="3.10.100.10">
    <property type="entry name" value="Mannose-Binding Protein A, subunit A"/>
    <property type="match status" value="1"/>
</dbReference>
<dbReference type="SUPFAM" id="SSF56436">
    <property type="entry name" value="C-type lectin-like"/>
    <property type="match status" value="1"/>
</dbReference>
<evidence type="ECO:0000313" key="4">
    <source>
        <dbReference type="Proteomes" id="UP000545329"/>
    </source>
</evidence>
<dbReference type="InterPro" id="IPR050828">
    <property type="entry name" value="C-type_lectin/matrix_domain"/>
</dbReference>
<dbReference type="PANTHER" id="PTHR45710">
    <property type="entry name" value="C-TYPE LECTIN DOMAIN-CONTAINING PROTEIN 180"/>
    <property type="match status" value="1"/>
</dbReference>
<dbReference type="GO" id="GO:0005886">
    <property type="term" value="C:plasma membrane"/>
    <property type="evidence" value="ECO:0007669"/>
    <property type="project" value="UniProtKB-SubCell"/>
</dbReference>
<evidence type="ECO:0000259" key="2">
    <source>
        <dbReference type="PROSITE" id="PS50041"/>
    </source>
</evidence>
<dbReference type="OrthoDB" id="10059571at2759"/>
<dbReference type="EMBL" id="VZTN01009900">
    <property type="protein sequence ID" value="NXS80519.1"/>
    <property type="molecule type" value="Genomic_DNA"/>
</dbReference>
<dbReference type="InterPro" id="IPR016187">
    <property type="entry name" value="CTDL_fold"/>
</dbReference>
<dbReference type="InterPro" id="IPR016186">
    <property type="entry name" value="C-type_lectin-like/link_sf"/>
</dbReference>
<protein>
    <submittedName>
        <fullName evidence="3">CD69 protein</fullName>
    </submittedName>
</protein>